<protein>
    <submittedName>
        <fullName evidence="1">Uncharacterized protein</fullName>
    </submittedName>
</protein>
<accession>A0A0H5QLV3</accession>
<reference evidence="1" key="2">
    <citation type="submission" date="2015-07" db="EMBL/GenBank/DDBJ databases">
        <title>Plasmids, circular viruses and viroids from rat gut.</title>
        <authorList>
            <person name="Jorgensen T.J."/>
            <person name="Hansen M.A."/>
            <person name="Xu Z."/>
            <person name="Tabak M.A."/>
            <person name="Sorensen S.J."/>
            <person name="Hansen L.H."/>
        </authorList>
    </citation>
    <scope>NUCLEOTIDE SEQUENCE</scope>
    <source>
        <strain evidence="1">RGFK1234</strain>
    </source>
</reference>
<sequence length="232" mass="24984">MTYRPHIRLQAGGPLFGTEQWSINLNMRLGTDSGEPTGIILDAWESWTRDNVQDAYDDVAAYIQDPRAGWSSAAQLGYVKLNVIADNGRYRNPGETVAVYNETPSTIDGTLTPGPAQVALCISLLTDLQRGRASRGRFYVPCGAFAVDATTGRVSNPVLLDAVTAAQDFLNDLNDMPGLDVNNPRVVIASNLGSPGPANNVTAVAVGNVLDTQRRRRGDLPEAYLDLPVTIQ</sequence>
<dbReference type="AlphaFoldDB" id="A0A0H5QLV3"/>
<dbReference type="EMBL" id="LN853807">
    <property type="protein sequence ID" value="CRY96727.1"/>
    <property type="molecule type" value="Genomic_DNA"/>
</dbReference>
<name>A0A0H5QLV3_9ZZZZ</name>
<organism evidence="1">
    <name type="scientific">uncultured prokaryote</name>
    <dbReference type="NCBI Taxonomy" id="198431"/>
    <lineage>
        <taxon>unclassified sequences</taxon>
        <taxon>environmental samples</taxon>
    </lineage>
</organism>
<reference evidence="1" key="1">
    <citation type="submission" date="2015-06" db="EMBL/GenBank/DDBJ databases">
        <authorList>
            <person name="Joergensen T."/>
        </authorList>
    </citation>
    <scope>NUCLEOTIDE SEQUENCE</scope>
    <source>
        <strain evidence="1">RGFK1234</strain>
    </source>
</reference>
<proteinExistence type="predicted"/>
<evidence type="ECO:0000313" key="1">
    <source>
        <dbReference type="EMBL" id="CRY96727.1"/>
    </source>
</evidence>